<comment type="subcellular location">
    <subcellularLocation>
        <location evidence="2">Cytoplasm</location>
    </subcellularLocation>
    <subcellularLocation>
        <location evidence="1">Nucleus</location>
    </subcellularLocation>
</comment>
<comment type="similarity">
    <text evidence="3">Belongs to the XPO2/CSE1 family.</text>
</comment>
<dbReference type="SMART" id="SM00913">
    <property type="entry name" value="IBN_N"/>
    <property type="match status" value="1"/>
</dbReference>
<keyword evidence="7" id="KW-0653">Protein transport</keyword>
<dbReference type="InterPro" id="IPR016024">
    <property type="entry name" value="ARM-type_fold"/>
</dbReference>
<evidence type="ECO:0000259" key="10">
    <source>
        <dbReference type="PROSITE" id="PS50166"/>
    </source>
</evidence>
<evidence type="ECO:0000256" key="7">
    <source>
        <dbReference type="ARBA" id="ARBA00022927"/>
    </source>
</evidence>
<dbReference type="AlphaFoldDB" id="A0A1D1VD53"/>
<dbReference type="GO" id="GO:0031267">
    <property type="term" value="F:small GTPase binding"/>
    <property type="evidence" value="ECO:0007669"/>
    <property type="project" value="InterPro"/>
</dbReference>
<dbReference type="InterPro" id="IPR011989">
    <property type="entry name" value="ARM-like"/>
</dbReference>
<dbReference type="InterPro" id="IPR013713">
    <property type="entry name" value="XPO2_central"/>
</dbReference>
<dbReference type="STRING" id="947166.A0A1D1VD53"/>
<dbReference type="Gene3D" id="1.25.10.10">
    <property type="entry name" value="Leucine-rich Repeat Variant"/>
    <property type="match status" value="1"/>
</dbReference>
<feature type="domain" description="Importin N-terminal" evidence="10">
    <location>
        <begin position="31"/>
        <end position="109"/>
    </location>
</feature>
<sequence>MANSGGDNGLLDLIRCLEATLSPEKDKRLEGERLLKQGERSPHFGLRLLQIIEGNGNQVQQTVRLAAAVALKNYCRRFWPTGADSTEDFEIPEEDKSTLKANLVPLMFRCPAFVQKVIGETINVIAWTDFPAKWPQLLPDLTSRFVSNDIDAILGALRTAHGLFKHYRDAFQSEGLWREIKIVLDQFAVPFTQLFVATWNRIGGLEKEARDSTDRARAKEALENAFQILLMCCKIYFSLIYQELPQVFVDHLRDWMNMFHTLLGYQNADLQSDNDEEPGVLGNIKSQICAILTLLAFKYDEDFEPHMARFVEAVWKLMLGVTQLMQDDLLAFNAMEFLSKALAQNKCKPLFEGEGILENICQNIIVPNIQFRQSDTEIFEDNPEEFIRRDIEGSDIHTRRRAAADMVRAAARFFETRVTTVLTGYIQFLIEEFQRDPIKKWKEKDSAIFLTSALAAKGATARHGAVTINELVPVVSFATAHVIPHLTSDIAPGNKQQAVLEADCLKFIVTFRAHFPRAALIECFPALVRKLESPNAVVHTYAAHCIERIFTTRDLTTGAFALAPSDIQPHLGDLLTKLFTARRITASEKENPGGVLEENEYTMKCIMRTLSYLQDQMLPFINAVVSGLLDRLQFAIKNPGQPKYDHYLFESIALCIGISCKANQQAVDLFEKALFPQIEIVLKDNVDAFFPYVFQLLAQMLEYRAGTQIPLNYMTLLNHLLTPALLELEGSVSSVVRLLGAFFEANAAQMTETLPTVMGMAQRLISSKKYDHEGFNLLRPAIDKIPTAQIQPFLGGIFRTFFTRLSQTKTEKFVKNLVPCVCFCILRHGADTVITVVEGIQPGIFGMLVQNVMLNEMGRIQKTASRRLCFVGGTILLTEGTQLFGAYEPLWNPLLERLVRLVELPPENEIVEDLHMFDLSNDEVGTGGALPLHAANQNQLIFARKPDRDPTADKGDVKIFLARQLAVLSAARPGQVTAKIQQSIPDVQACIGNYCRQAGVTL</sequence>
<keyword evidence="8" id="KW-0539">Nucleus</keyword>
<protein>
    <recommendedName>
        <fullName evidence="4">Exportin-2</fullName>
    </recommendedName>
    <alternativeName>
        <fullName evidence="9">Importin-alpha re-exporter</fullName>
    </alternativeName>
</protein>
<dbReference type="OrthoDB" id="3268246at2759"/>
<evidence type="ECO:0000313" key="12">
    <source>
        <dbReference type="Proteomes" id="UP000186922"/>
    </source>
</evidence>
<keyword evidence="6" id="KW-0963">Cytoplasm</keyword>
<dbReference type="GO" id="GO:0005635">
    <property type="term" value="C:nuclear envelope"/>
    <property type="evidence" value="ECO:0007669"/>
    <property type="project" value="TreeGrafter"/>
</dbReference>
<evidence type="ECO:0000256" key="2">
    <source>
        <dbReference type="ARBA" id="ARBA00004496"/>
    </source>
</evidence>
<dbReference type="Proteomes" id="UP000186922">
    <property type="component" value="Unassembled WGS sequence"/>
</dbReference>
<comment type="caution">
    <text evidence="11">The sequence shown here is derived from an EMBL/GenBank/DDBJ whole genome shotgun (WGS) entry which is preliminary data.</text>
</comment>
<accession>A0A1D1VD53</accession>
<proteinExistence type="inferred from homology"/>
<dbReference type="InterPro" id="IPR005043">
    <property type="entry name" value="XPO2_C"/>
</dbReference>
<dbReference type="PROSITE" id="PS50166">
    <property type="entry name" value="IMPORTIN_B_NT"/>
    <property type="match status" value="1"/>
</dbReference>
<dbReference type="EMBL" id="BDGG01000005">
    <property type="protein sequence ID" value="GAU99559.1"/>
    <property type="molecule type" value="Genomic_DNA"/>
</dbReference>
<reference evidence="11 12" key="1">
    <citation type="journal article" date="2016" name="Nat. Commun.">
        <title>Extremotolerant tardigrade genome and improved radiotolerance of human cultured cells by tardigrade-unique protein.</title>
        <authorList>
            <person name="Hashimoto T."/>
            <person name="Horikawa D.D."/>
            <person name="Saito Y."/>
            <person name="Kuwahara H."/>
            <person name="Kozuka-Hata H."/>
            <person name="Shin-I T."/>
            <person name="Minakuchi Y."/>
            <person name="Ohishi K."/>
            <person name="Motoyama A."/>
            <person name="Aizu T."/>
            <person name="Enomoto A."/>
            <person name="Kondo K."/>
            <person name="Tanaka S."/>
            <person name="Hara Y."/>
            <person name="Koshikawa S."/>
            <person name="Sagara H."/>
            <person name="Miura T."/>
            <person name="Yokobori S."/>
            <person name="Miyagawa K."/>
            <person name="Suzuki Y."/>
            <person name="Kubo T."/>
            <person name="Oyama M."/>
            <person name="Kohara Y."/>
            <person name="Fujiyama A."/>
            <person name="Arakawa K."/>
            <person name="Katayama T."/>
            <person name="Toyoda A."/>
            <person name="Kunieda T."/>
        </authorList>
    </citation>
    <scope>NUCLEOTIDE SEQUENCE [LARGE SCALE GENOMIC DNA]</scope>
    <source>
        <strain evidence="11 12">YOKOZUNA-1</strain>
    </source>
</reference>
<organism evidence="11 12">
    <name type="scientific">Ramazzottius varieornatus</name>
    <name type="common">Water bear</name>
    <name type="synonym">Tardigrade</name>
    <dbReference type="NCBI Taxonomy" id="947166"/>
    <lineage>
        <taxon>Eukaryota</taxon>
        <taxon>Metazoa</taxon>
        <taxon>Ecdysozoa</taxon>
        <taxon>Tardigrada</taxon>
        <taxon>Eutardigrada</taxon>
        <taxon>Parachela</taxon>
        <taxon>Hypsibioidea</taxon>
        <taxon>Ramazzottiidae</taxon>
        <taxon>Ramazzottius</taxon>
    </lineage>
</organism>
<evidence type="ECO:0000256" key="4">
    <source>
        <dbReference type="ARBA" id="ARBA00018945"/>
    </source>
</evidence>
<evidence type="ECO:0000313" key="11">
    <source>
        <dbReference type="EMBL" id="GAU99559.1"/>
    </source>
</evidence>
<dbReference type="PANTHER" id="PTHR10997">
    <property type="entry name" value="IMPORTIN-7, 8, 11"/>
    <property type="match status" value="1"/>
</dbReference>
<dbReference type="PANTHER" id="PTHR10997:SF8">
    <property type="entry name" value="EXPORTIN-2"/>
    <property type="match status" value="1"/>
</dbReference>
<dbReference type="GO" id="GO:0006606">
    <property type="term" value="P:protein import into nucleus"/>
    <property type="evidence" value="ECO:0007669"/>
    <property type="project" value="TreeGrafter"/>
</dbReference>
<keyword evidence="12" id="KW-1185">Reference proteome</keyword>
<evidence type="ECO:0000256" key="3">
    <source>
        <dbReference type="ARBA" id="ARBA00008669"/>
    </source>
</evidence>
<dbReference type="InterPro" id="IPR001494">
    <property type="entry name" value="Importin-beta_N"/>
</dbReference>
<dbReference type="Pfam" id="PF03810">
    <property type="entry name" value="IBN_N"/>
    <property type="match status" value="1"/>
</dbReference>
<evidence type="ECO:0000256" key="8">
    <source>
        <dbReference type="ARBA" id="ARBA00023242"/>
    </source>
</evidence>
<dbReference type="Pfam" id="PF03378">
    <property type="entry name" value="CAS_CSE1"/>
    <property type="match status" value="1"/>
</dbReference>
<name>A0A1D1VD53_RAMVA</name>
<dbReference type="GO" id="GO:0005049">
    <property type="term" value="F:nuclear export signal receptor activity"/>
    <property type="evidence" value="ECO:0007669"/>
    <property type="project" value="TreeGrafter"/>
</dbReference>
<evidence type="ECO:0000256" key="9">
    <source>
        <dbReference type="ARBA" id="ARBA00030693"/>
    </source>
</evidence>
<dbReference type="Pfam" id="PF08506">
    <property type="entry name" value="Cse1"/>
    <property type="match status" value="1"/>
</dbReference>
<evidence type="ECO:0000256" key="1">
    <source>
        <dbReference type="ARBA" id="ARBA00004123"/>
    </source>
</evidence>
<gene>
    <name evidence="11" type="primary">RvY_10545-1</name>
    <name evidence="11" type="synonym">RvY_10545.1</name>
    <name evidence="11" type="ORF">RvY_10545</name>
</gene>
<evidence type="ECO:0000256" key="6">
    <source>
        <dbReference type="ARBA" id="ARBA00022490"/>
    </source>
</evidence>
<evidence type="ECO:0000256" key="5">
    <source>
        <dbReference type="ARBA" id="ARBA00022448"/>
    </source>
</evidence>
<dbReference type="GO" id="GO:0006611">
    <property type="term" value="P:protein export from nucleus"/>
    <property type="evidence" value="ECO:0007669"/>
    <property type="project" value="TreeGrafter"/>
</dbReference>
<keyword evidence="5" id="KW-0813">Transport</keyword>
<dbReference type="GO" id="GO:0005829">
    <property type="term" value="C:cytosol"/>
    <property type="evidence" value="ECO:0007669"/>
    <property type="project" value="TreeGrafter"/>
</dbReference>
<dbReference type="SUPFAM" id="SSF48371">
    <property type="entry name" value="ARM repeat"/>
    <property type="match status" value="1"/>
</dbReference>